<sequence length="116" mass="11942">MRPNPPRRAAPHRIHPALSSFADDCSRTLTGLLLYVGALALIGILVATTAGPLTEAAITAATELAAGRIDLAATTDNPEILQPADDGRKTPAQRAAWGRDSAASPGPQKLGLRGAI</sequence>
<dbReference type="RefSeq" id="WP_378386604.1">
    <property type="nucleotide sequence ID" value="NZ_JBHLWM010000003.1"/>
</dbReference>
<keyword evidence="2" id="KW-0472">Membrane</keyword>
<accession>A0ABV6EQT6</accession>
<proteinExistence type="predicted"/>
<comment type="caution">
    <text evidence="3">The sequence shown here is derived from an EMBL/GenBank/DDBJ whole genome shotgun (WGS) entry which is preliminary data.</text>
</comment>
<keyword evidence="2" id="KW-1133">Transmembrane helix</keyword>
<feature type="region of interest" description="Disordered" evidence="1">
    <location>
        <begin position="75"/>
        <end position="116"/>
    </location>
</feature>
<dbReference type="Proteomes" id="UP001589775">
    <property type="component" value="Unassembled WGS sequence"/>
</dbReference>
<dbReference type="EMBL" id="JBHLWM010000003">
    <property type="protein sequence ID" value="MFC0240584.1"/>
    <property type="molecule type" value="Genomic_DNA"/>
</dbReference>
<gene>
    <name evidence="3" type="ORF">ACFFJ6_08915</name>
</gene>
<evidence type="ECO:0000256" key="2">
    <source>
        <dbReference type="SAM" id="Phobius"/>
    </source>
</evidence>
<feature type="transmembrane region" description="Helical" evidence="2">
    <location>
        <begin position="32"/>
        <end position="53"/>
    </location>
</feature>
<organism evidence="3 4">
    <name type="scientific">Rhodopseudomonas telluris</name>
    <dbReference type="NCBI Taxonomy" id="644215"/>
    <lineage>
        <taxon>Bacteria</taxon>
        <taxon>Pseudomonadati</taxon>
        <taxon>Pseudomonadota</taxon>
        <taxon>Alphaproteobacteria</taxon>
        <taxon>Hyphomicrobiales</taxon>
        <taxon>Nitrobacteraceae</taxon>
        <taxon>Rhodopseudomonas</taxon>
    </lineage>
</organism>
<evidence type="ECO:0000313" key="3">
    <source>
        <dbReference type="EMBL" id="MFC0240584.1"/>
    </source>
</evidence>
<keyword evidence="2" id="KW-0812">Transmembrane</keyword>
<evidence type="ECO:0000313" key="4">
    <source>
        <dbReference type="Proteomes" id="UP001589775"/>
    </source>
</evidence>
<reference evidence="3 4" key="1">
    <citation type="submission" date="2024-09" db="EMBL/GenBank/DDBJ databases">
        <authorList>
            <person name="Sun Q."/>
            <person name="Mori K."/>
        </authorList>
    </citation>
    <scope>NUCLEOTIDE SEQUENCE [LARGE SCALE GENOMIC DNA]</scope>
    <source>
        <strain evidence="3 4">KCTC 23279</strain>
    </source>
</reference>
<keyword evidence="4" id="KW-1185">Reference proteome</keyword>
<protein>
    <submittedName>
        <fullName evidence="3">Uncharacterized protein</fullName>
    </submittedName>
</protein>
<name>A0ABV6EQT6_9BRAD</name>
<evidence type="ECO:0000256" key="1">
    <source>
        <dbReference type="SAM" id="MobiDB-lite"/>
    </source>
</evidence>